<organism evidence="1 2">
    <name type="scientific">Armatimonas rosea</name>
    <dbReference type="NCBI Taxonomy" id="685828"/>
    <lineage>
        <taxon>Bacteria</taxon>
        <taxon>Bacillati</taxon>
        <taxon>Armatimonadota</taxon>
        <taxon>Armatimonadia</taxon>
        <taxon>Armatimonadales</taxon>
        <taxon>Armatimonadaceae</taxon>
        <taxon>Armatimonas</taxon>
    </lineage>
</organism>
<protein>
    <submittedName>
        <fullName evidence="1">Uncharacterized protein</fullName>
    </submittedName>
</protein>
<dbReference type="Proteomes" id="UP000520814">
    <property type="component" value="Unassembled WGS sequence"/>
</dbReference>
<proteinExistence type="predicted"/>
<accession>A0A7W9SXJ6</accession>
<reference evidence="1 2" key="1">
    <citation type="submission" date="2020-08" db="EMBL/GenBank/DDBJ databases">
        <title>Genomic Encyclopedia of Type Strains, Phase IV (KMG-IV): sequencing the most valuable type-strain genomes for metagenomic binning, comparative biology and taxonomic classification.</title>
        <authorList>
            <person name="Goeker M."/>
        </authorList>
    </citation>
    <scope>NUCLEOTIDE SEQUENCE [LARGE SCALE GENOMIC DNA]</scope>
    <source>
        <strain evidence="1 2">DSM 23562</strain>
    </source>
</reference>
<evidence type="ECO:0000313" key="2">
    <source>
        <dbReference type="Proteomes" id="UP000520814"/>
    </source>
</evidence>
<sequence>MPELIISLTDEQLQLLRREADQQQLTPERLVLRVLQEQLQFPYPTSEPDEPLPLWRQEEEALIPLLESSDSQEQQRVKEVLQRRGTGAFDALEQGLNHPSPVVRHTVSELIVESDSILALRPLLIVYSQAEAMYKAACYQELETLLGRYSQLPDDAWRAIRLCTLRTAPLVARQLKTTLALPLGPKDELDPLVFREESTSPEIASLTALLRWQRTGEAAKLAAQALHQIALAHPVPTLRQALPYLNRAWHIRFAHPELIQARKAIEDATAPWKDLPILAESDTDVSGRGLPVPVDNSP</sequence>
<keyword evidence="2" id="KW-1185">Reference proteome</keyword>
<comment type="caution">
    <text evidence="1">The sequence shown here is derived from an EMBL/GenBank/DDBJ whole genome shotgun (WGS) entry which is preliminary data.</text>
</comment>
<name>A0A7W9SXJ6_ARMRO</name>
<dbReference type="RefSeq" id="WP_184203847.1">
    <property type="nucleotide sequence ID" value="NZ_JACHGW010000008.1"/>
</dbReference>
<dbReference type="EMBL" id="JACHGW010000008">
    <property type="protein sequence ID" value="MBB6053758.1"/>
    <property type="molecule type" value="Genomic_DNA"/>
</dbReference>
<evidence type="ECO:0000313" key="1">
    <source>
        <dbReference type="EMBL" id="MBB6053758.1"/>
    </source>
</evidence>
<dbReference type="AlphaFoldDB" id="A0A7W9SXJ6"/>
<gene>
    <name evidence="1" type="ORF">HNQ39_005600</name>
</gene>